<evidence type="ECO:0000313" key="2">
    <source>
        <dbReference type="Proteomes" id="UP000663864"/>
    </source>
</evidence>
<dbReference type="Proteomes" id="UP000663864">
    <property type="component" value="Unassembled WGS sequence"/>
</dbReference>
<accession>A0A815IU22</accession>
<reference evidence="1" key="1">
    <citation type="submission" date="2021-02" db="EMBL/GenBank/DDBJ databases">
        <authorList>
            <person name="Nowell W R."/>
        </authorList>
    </citation>
    <scope>NUCLEOTIDE SEQUENCE</scope>
</reference>
<protein>
    <submittedName>
        <fullName evidence="1">Uncharacterized protein</fullName>
    </submittedName>
</protein>
<dbReference type="AlphaFoldDB" id="A0A815IU22"/>
<sequence length="94" mass="11011">MVFQLMNKNQTLALFTSNQLDNIKTVSSTDDTFFAKNLTTEKLLKQTGTNADHILKREEMWNFWKNNACTDFSKSKIDLKKKTSLQYRLSDNIR</sequence>
<proteinExistence type="predicted"/>
<dbReference type="EMBL" id="CAJNOT010003200">
    <property type="protein sequence ID" value="CAF1370216.1"/>
    <property type="molecule type" value="Genomic_DNA"/>
</dbReference>
<comment type="caution">
    <text evidence="1">The sequence shown here is derived from an EMBL/GenBank/DDBJ whole genome shotgun (WGS) entry which is preliminary data.</text>
</comment>
<name>A0A815IU22_9BILA</name>
<gene>
    <name evidence="1" type="ORF">ZHD862_LOCUS31553</name>
</gene>
<organism evidence="1 2">
    <name type="scientific">Rotaria sordida</name>
    <dbReference type="NCBI Taxonomy" id="392033"/>
    <lineage>
        <taxon>Eukaryota</taxon>
        <taxon>Metazoa</taxon>
        <taxon>Spiralia</taxon>
        <taxon>Gnathifera</taxon>
        <taxon>Rotifera</taxon>
        <taxon>Eurotatoria</taxon>
        <taxon>Bdelloidea</taxon>
        <taxon>Philodinida</taxon>
        <taxon>Philodinidae</taxon>
        <taxon>Rotaria</taxon>
    </lineage>
</organism>
<evidence type="ECO:0000313" key="1">
    <source>
        <dbReference type="EMBL" id="CAF1370216.1"/>
    </source>
</evidence>